<evidence type="ECO:0000313" key="2">
    <source>
        <dbReference type="Proteomes" id="UP001150603"/>
    </source>
</evidence>
<keyword evidence="1" id="KW-0378">Hydrolase</keyword>
<reference evidence="1" key="1">
    <citation type="submission" date="2022-07" db="EMBL/GenBank/DDBJ databases">
        <title>Phylogenomic reconstructions and comparative analyses of Kickxellomycotina fungi.</title>
        <authorList>
            <person name="Reynolds N.K."/>
            <person name="Stajich J.E."/>
            <person name="Barry K."/>
            <person name="Grigoriev I.V."/>
            <person name="Crous P."/>
            <person name="Smith M.E."/>
        </authorList>
    </citation>
    <scope>NUCLEOTIDE SEQUENCE</scope>
    <source>
        <strain evidence="1">NRRL 5244</strain>
    </source>
</reference>
<keyword evidence="1" id="KW-0347">Helicase</keyword>
<gene>
    <name evidence="1" type="primary">DBP6_2</name>
    <name evidence="1" type="ORF">FBU59_006764</name>
</gene>
<evidence type="ECO:0000313" key="1">
    <source>
        <dbReference type="EMBL" id="KAJ1931289.1"/>
    </source>
</evidence>
<accession>A0ACC1IYV9</accession>
<keyword evidence="1" id="KW-0547">Nucleotide-binding</keyword>
<keyword evidence="2" id="KW-1185">Reference proteome</keyword>
<name>A0ACC1IYV9_9FUNG</name>
<comment type="caution">
    <text evidence="1">The sequence shown here is derived from an EMBL/GenBank/DDBJ whole genome shotgun (WGS) entry which is preliminary data.</text>
</comment>
<organism evidence="1 2">
    <name type="scientific">Linderina macrospora</name>
    <dbReference type="NCBI Taxonomy" id="4868"/>
    <lineage>
        <taxon>Eukaryota</taxon>
        <taxon>Fungi</taxon>
        <taxon>Fungi incertae sedis</taxon>
        <taxon>Zoopagomycota</taxon>
        <taxon>Kickxellomycotina</taxon>
        <taxon>Kickxellomycetes</taxon>
        <taxon>Kickxellales</taxon>
        <taxon>Kickxellaceae</taxon>
        <taxon>Linderina</taxon>
    </lineage>
</organism>
<proteinExistence type="predicted"/>
<dbReference type="EMBL" id="JANBPW010006077">
    <property type="protein sequence ID" value="KAJ1931289.1"/>
    <property type="molecule type" value="Genomic_DNA"/>
</dbReference>
<dbReference type="Proteomes" id="UP001150603">
    <property type="component" value="Unassembled WGS sequence"/>
</dbReference>
<keyword evidence="1" id="KW-0067">ATP-binding</keyword>
<sequence length="272" mass="30204">TVEPDEQTVEPDEQTVEPDEQTVEPEEQTTEPDGLQRFPDFSQDQELSTESALKAARMGIPHWLAHPTTIDRDLTVAATDPRFALSKHTLSRCSQEGITDLFAVQTAVIPVLRAAHTLSKLRQHVRDLCVSAPTGSGKTLAYVLPIVEKLRARLVVRLRALVVLPTRDLAHQVKECFDHFCIGTDLRVGLATGDVSLAKEQAMLVEDSQKLRGGASKVDILVCTPGRLVDHLSATQNFTLQHLEFWVMDEADRLLGEAYQEWLPRVQASIEA</sequence>
<feature type="non-terminal residue" evidence="1">
    <location>
        <position position="272"/>
    </location>
</feature>
<protein>
    <submittedName>
        <fullName evidence="1">ATP-dependent RNA helicase dbp6</fullName>
        <ecNumber evidence="1">3.6.4.13</ecNumber>
    </submittedName>
</protein>
<feature type="non-terminal residue" evidence="1">
    <location>
        <position position="1"/>
    </location>
</feature>
<dbReference type="EC" id="3.6.4.13" evidence="1"/>